<gene>
    <name evidence="2" type="ORF">ACFSUT_06700</name>
</gene>
<dbReference type="InterPro" id="IPR000157">
    <property type="entry name" value="TIR_dom"/>
</dbReference>
<protein>
    <submittedName>
        <fullName evidence="2">TIR domain-containing protein</fullName>
    </submittedName>
</protein>
<dbReference type="RefSeq" id="WP_344286854.1">
    <property type="nucleotide sequence ID" value="NZ_BAAAHV010000027.1"/>
</dbReference>
<reference evidence="3" key="1">
    <citation type="journal article" date="2019" name="Int. J. Syst. Evol. Microbiol.">
        <title>The Global Catalogue of Microorganisms (GCM) 10K type strain sequencing project: providing services to taxonomists for standard genome sequencing and annotation.</title>
        <authorList>
            <consortium name="The Broad Institute Genomics Platform"/>
            <consortium name="The Broad Institute Genome Sequencing Center for Infectious Disease"/>
            <person name="Wu L."/>
            <person name="Ma J."/>
        </authorList>
    </citation>
    <scope>NUCLEOTIDE SEQUENCE [LARGE SCALE GENOMIC DNA]</scope>
    <source>
        <strain evidence="3">CGMCC 4.7638</strain>
    </source>
</reference>
<proteinExistence type="predicted"/>
<accession>A0ABW5HSY4</accession>
<evidence type="ECO:0000259" key="1">
    <source>
        <dbReference type="Pfam" id="PF13676"/>
    </source>
</evidence>
<dbReference type="SUPFAM" id="SSF52200">
    <property type="entry name" value="Toll/Interleukin receptor TIR domain"/>
    <property type="match status" value="1"/>
</dbReference>
<feature type="domain" description="TIR" evidence="1">
    <location>
        <begin position="10"/>
        <end position="123"/>
    </location>
</feature>
<organism evidence="2 3">
    <name type="scientific">Amycolatopsis albidoflavus</name>
    <dbReference type="NCBI Taxonomy" id="102226"/>
    <lineage>
        <taxon>Bacteria</taxon>
        <taxon>Bacillati</taxon>
        <taxon>Actinomycetota</taxon>
        <taxon>Actinomycetes</taxon>
        <taxon>Pseudonocardiales</taxon>
        <taxon>Pseudonocardiaceae</taxon>
        <taxon>Amycolatopsis</taxon>
    </lineage>
</organism>
<sequence>MAEADHEFDIAVSFSGRQRDYVEKVVRGCQARGVTVFYDQDETVRLWGTDVIPQLRRVYGGVAARYVVPFLSREYLDGPYPMDEFSAAMRADVERGGGYILPVLMDDVVVPPEVLNPAVVYIRADPQRPDLLSEVIAEKVGAARSRHQEPRDVSQVVEDAVEVRLPRIAPNSFSAQATLDAALSRVGELFAQKIGALDGFGFHCSVRRSETAVKVLVEERGRPVCELVLRDGGGSWSGRLVLSFAWPRVSGDAANGFVSATWDANASQAKVELNDLTLFGMGNPSKTLLTYDELFVLLWEKIVSFIERRV</sequence>
<dbReference type="Proteomes" id="UP001597542">
    <property type="component" value="Unassembled WGS sequence"/>
</dbReference>
<dbReference type="Gene3D" id="3.40.50.10140">
    <property type="entry name" value="Toll/interleukin-1 receptor homology (TIR) domain"/>
    <property type="match status" value="1"/>
</dbReference>
<keyword evidence="3" id="KW-1185">Reference proteome</keyword>
<comment type="caution">
    <text evidence="2">The sequence shown here is derived from an EMBL/GenBank/DDBJ whole genome shotgun (WGS) entry which is preliminary data.</text>
</comment>
<evidence type="ECO:0000313" key="2">
    <source>
        <dbReference type="EMBL" id="MFD2479953.1"/>
    </source>
</evidence>
<dbReference type="Pfam" id="PF13676">
    <property type="entry name" value="TIR_2"/>
    <property type="match status" value="1"/>
</dbReference>
<evidence type="ECO:0000313" key="3">
    <source>
        <dbReference type="Proteomes" id="UP001597542"/>
    </source>
</evidence>
<name>A0ABW5HSY4_9PSEU</name>
<dbReference type="EMBL" id="JBHUKQ010000006">
    <property type="protein sequence ID" value="MFD2479953.1"/>
    <property type="molecule type" value="Genomic_DNA"/>
</dbReference>
<dbReference type="InterPro" id="IPR035897">
    <property type="entry name" value="Toll_tir_struct_dom_sf"/>
</dbReference>